<gene>
    <name evidence="1" type="ORF">PBIL07802_LOCUS30367</name>
</gene>
<dbReference type="EMBL" id="HBIB01046194">
    <property type="protein sequence ID" value="CAE0268020.1"/>
    <property type="molecule type" value="Transcribed_RNA"/>
</dbReference>
<name>A0A7S3GJ76_9EUKA</name>
<reference evidence="1" key="1">
    <citation type="submission" date="2021-01" db="EMBL/GenBank/DDBJ databases">
        <authorList>
            <person name="Corre E."/>
            <person name="Pelletier E."/>
            <person name="Niang G."/>
            <person name="Scheremetjew M."/>
            <person name="Finn R."/>
            <person name="Kale V."/>
            <person name="Holt S."/>
            <person name="Cochrane G."/>
            <person name="Meng A."/>
            <person name="Brown T."/>
            <person name="Cohen L."/>
        </authorList>
    </citation>
    <scope>NUCLEOTIDE SEQUENCE</scope>
    <source>
        <strain evidence="1">NIES-2562</strain>
    </source>
</reference>
<evidence type="ECO:0000313" key="1">
    <source>
        <dbReference type="EMBL" id="CAE0268020.1"/>
    </source>
</evidence>
<protein>
    <submittedName>
        <fullName evidence="1">Uncharacterized protein</fullName>
    </submittedName>
</protein>
<accession>A0A7S3GJ76</accession>
<organism evidence="1">
    <name type="scientific">Palpitomonas bilix</name>
    <dbReference type="NCBI Taxonomy" id="652834"/>
    <lineage>
        <taxon>Eukaryota</taxon>
        <taxon>Eukaryota incertae sedis</taxon>
    </lineage>
</organism>
<dbReference type="AlphaFoldDB" id="A0A7S3GJ76"/>
<proteinExistence type="predicted"/>
<sequence>MASVQAVSFYRNFYRILRSSDLRLSVQEFWRSRLKQAIRENAEVDGKKLSEVKMEQVEKSLDLFRAGDHSAGWKKKMLNGLQRMYVSAWHPRIHREAVVKKMKEKEAMMKAESQAIIHEKMKEVEEKLGVSLHPLFFAAASTRRPAQVKKGRLINID</sequence>